<evidence type="ECO:0000313" key="2">
    <source>
        <dbReference type="Proteomes" id="UP000249645"/>
    </source>
</evidence>
<feature type="non-terminal residue" evidence="1">
    <location>
        <position position="1"/>
    </location>
</feature>
<dbReference type="AlphaFoldDB" id="A0A2W5G4E6"/>
<evidence type="ECO:0000313" key="1">
    <source>
        <dbReference type="EMBL" id="PZP40366.1"/>
    </source>
</evidence>
<proteinExistence type="predicted"/>
<name>A0A2W5G4E6_9SPHI</name>
<organism evidence="1 2">
    <name type="scientific">Pseudopedobacter saltans</name>
    <dbReference type="NCBI Taxonomy" id="151895"/>
    <lineage>
        <taxon>Bacteria</taxon>
        <taxon>Pseudomonadati</taxon>
        <taxon>Bacteroidota</taxon>
        <taxon>Sphingobacteriia</taxon>
        <taxon>Sphingobacteriales</taxon>
        <taxon>Sphingobacteriaceae</taxon>
        <taxon>Pseudopedobacter</taxon>
    </lineage>
</organism>
<dbReference type="Proteomes" id="UP000249645">
    <property type="component" value="Unassembled WGS sequence"/>
</dbReference>
<gene>
    <name evidence="1" type="ORF">DI598_19350</name>
</gene>
<sequence length="113" mass="12012">QSGLTMLKEPLQIYSGSSSTTFNSFFRNKAMLYNILVSAPNSNGYGYVKLYNPNQAVPTTITNGNADLTVRTVGTSANQVGTSRTECSTGSAGTVGAIYSGNNYGVNIVGWRR</sequence>
<dbReference type="EMBL" id="QFOI01000611">
    <property type="protein sequence ID" value="PZP40366.1"/>
    <property type="molecule type" value="Genomic_DNA"/>
</dbReference>
<accession>A0A2W5G4E6</accession>
<reference evidence="1 2" key="1">
    <citation type="submission" date="2017-11" db="EMBL/GenBank/DDBJ databases">
        <title>Infants hospitalized years apart are colonized by the same room-sourced microbial strains.</title>
        <authorList>
            <person name="Brooks B."/>
            <person name="Olm M.R."/>
            <person name="Firek B.A."/>
            <person name="Baker R."/>
            <person name="Thomas B.C."/>
            <person name="Morowitz M.J."/>
            <person name="Banfield J.F."/>
        </authorList>
    </citation>
    <scope>NUCLEOTIDE SEQUENCE [LARGE SCALE GENOMIC DNA]</scope>
    <source>
        <strain evidence="1">S2_009_000_R2_76</strain>
    </source>
</reference>
<protein>
    <submittedName>
        <fullName evidence="1">Uncharacterized protein</fullName>
    </submittedName>
</protein>
<comment type="caution">
    <text evidence="1">The sequence shown here is derived from an EMBL/GenBank/DDBJ whole genome shotgun (WGS) entry which is preliminary data.</text>
</comment>